<name>A0AAN6T8P1_9PEZI</name>
<evidence type="ECO:0000256" key="6">
    <source>
        <dbReference type="ARBA" id="ARBA00023274"/>
    </source>
</evidence>
<dbReference type="GO" id="GO:0005786">
    <property type="term" value="C:signal recognition particle, endoplasmic reticulum targeting"/>
    <property type="evidence" value="ECO:0007669"/>
    <property type="project" value="UniProtKB-UniRule"/>
</dbReference>
<reference evidence="9" key="2">
    <citation type="submission" date="2023-05" db="EMBL/GenBank/DDBJ databases">
        <authorList>
            <consortium name="Lawrence Berkeley National Laboratory"/>
            <person name="Steindorff A."/>
            <person name="Hensen N."/>
            <person name="Bonometti L."/>
            <person name="Westerberg I."/>
            <person name="Brannstrom I.O."/>
            <person name="Guillou S."/>
            <person name="Cros-Aarteil S."/>
            <person name="Calhoun S."/>
            <person name="Haridas S."/>
            <person name="Kuo A."/>
            <person name="Mondo S."/>
            <person name="Pangilinan J."/>
            <person name="Riley R."/>
            <person name="Labutti K."/>
            <person name="Andreopoulos B."/>
            <person name="Lipzen A."/>
            <person name="Chen C."/>
            <person name="Yanf M."/>
            <person name="Daum C."/>
            <person name="Ng V."/>
            <person name="Clum A."/>
            <person name="Ohm R."/>
            <person name="Martin F."/>
            <person name="Silar P."/>
            <person name="Natvig D."/>
            <person name="Lalanne C."/>
            <person name="Gautier V."/>
            <person name="Ament-Velasquez S.L."/>
            <person name="Kruys A."/>
            <person name="Hutchinson M.I."/>
            <person name="Powell A.J."/>
            <person name="Barry K."/>
            <person name="Miller A.N."/>
            <person name="Grigoriev I.V."/>
            <person name="Debuchy R."/>
            <person name="Gladieux P."/>
            <person name="Thoren M.H."/>
            <person name="Johannesson H."/>
        </authorList>
    </citation>
    <scope>NUCLEOTIDE SEQUENCE</scope>
    <source>
        <strain evidence="9">CBS 508.74</strain>
    </source>
</reference>
<comment type="similarity">
    <text evidence="2 7">Belongs to the SRP14 family.</text>
</comment>
<dbReference type="Pfam" id="PF02290">
    <property type="entry name" value="SRP14"/>
    <property type="match status" value="1"/>
</dbReference>
<dbReference type="InterPro" id="IPR003210">
    <property type="entry name" value="Signal_recog_particle_SRP14"/>
</dbReference>
<dbReference type="SUPFAM" id="SSF54762">
    <property type="entry name" value="Signal recognition particle alu RNA binding heterodimer, SRP9/14"/>
    <property type="match status" value="1"/>
</dbReference>
<dbReference type="GO" id="GO:0008312">
    <property type="term" value="F:7S RNA binding"/>
    <property type="evidence" value="ECO:0007669"/>
    <property type="project" value="UniProtKB-UniRule"/>
</dbReference>
<evidence type="ECO:0000256" key="1">
    <source>
        <dbReference type="ARBA" id="ARBA00004496"/>
    </source>
</evidence>
<evidence type="ECO:0000256" key="2">
    <source>
        <dbReference type="ARBA" id="ARBA00010349"/>
    </source>
</evidence>
<feature type="region of interest" description="Disordered" evidence="8">
    <location>
        <begin position="128"/>
        <end position="156"/>
    </location>
</feature>
<feature type="compositionally biased region" description="Basic residues" evidence="8">
    <location>
        <begin position="132"/>
        <end position="145"/>
    </location>
</feature>
<evidence type="ECO:0000256" key="3">
    <source>
        <dbReference type="ARBA" id="ARBA00022490"/>
    </source>
</evidence>
<dbReference type="Proteomes" id="UP001302812">
    <property type="component" value="Unassembled WGS sequence"/>
</dbReference>
<sequence length="156" mass="16619">MGHLTHDEFFSKLTDLFTTTKTKAHGAVYLTQKRLTYPQQPTSTTSPSSSSSSSSTAPPSSSAASLSINTFPDLHPPEPLPLLIRATNGKSKPRRASKVKLSTVVQPAELDAFYARYAEACKAGMSALKPRDRTKRKAKARKRKGGGGTASAAAQA</sequence>
<evidence type="ECO:0000256" key="4">
    <source>
        <dbReference type="ARBA" id="ARBA00022884"/>
    </source>
</evidence>
<comment type="function">
    <text evidence="7">Component of the signal recognition particle (SRP) complex, a ribonucleoprotein complex that mediates the cotranslational targeting of secretory and membrane proteins to the endoplasmic reticulum (ER).</text>
</comment>
<comment type="subcellular location">
    <subcellularLocation>
        <location evidence="1 7">Cytoplasm</location>
    </subcellularLocation>
</comment>
<keyword evidence="4 7" id="KW-0694">RNA-binding</keyword>
<reference evidence="9" key="1">
    <citation type="journal article" date="2023" name="Mol. Phylogenet. Evol.">
        <title>Genome-scale phylogeny and comparative genomics of the fungal order Sordariales.</title>
        <authorList>
            <person name="Hensen N."/>
            <person name="Bonometti L."/>
            <person name="Westerberg I."/>
            <person name="Brannstrom I.O."/>
            <person name="Guillou S."/>
            <person name="Cros-Aarteil S."/>
            <person name="Calhoun S."/>
            <person name="Haridas S."/>
            <person name="Kuo A."/>
            <person name="Mondo S."/>
            <person name="Pangilinan J."/>
            <person name="Riley R."/>
            <person name="LaButti K."/>
            <person name="Andreopoulos B."/>
            <person name="Lipzen A."/>
            <person name="Chen C."/>
            <person name="Yan M."/>
            <person name="Daum C."/>
            <person name="Ng V."/>
            <person name="Clum A."/>
            <person name="Steindorff A."/>
            <person name="Ohm R.A."/>
            <person name="Martin F."/>
            <person name="Silar P."/>
            <person name="Natvig D.O."/>
            <person name="Lalanne C."/>
            <person name="Gautier V."/>
            <person name="Ament-Velasquez S.L."/>
            <person name="Kruys A."/>
            <person name="Hutchinson M.I."/>
            <person name="Powell A.J."/>
            <person name="Barry K."/>
            <person name="Miller A.N."/>
            <person name="Grigoriev I.V."/>
            <person name="Debuchy R."/>
            <person name="Gladieux P."/>
            <person name="Hiltunen Thoren M."/>
            <person name="Johannesson H."/>
        </authorList>
    </citation>
    <scope>NUCLEOTIDE SEQUENCE</scope>
    <source>
        <strain evidence="9">CBS 508.74</strain>
    </source>
</reference>
<keyword evidence="5 7" id="KW-0733">Signal recognition particle</keyword>
<comment type="caution">
    <text evidence="9">The sequence shown here is derived from an EMBL/GenBank/DDBJ whole genome shotgun (WGS) entry which is preliminary data.</text>
</comment>
<gene>
    <name evidence="9" type="ORF">N656DRAFT_792705</name>
</gene>
<feature type="region of interest" description="Disordered" evidence="8">
    <location>
        <begin position="32"/>
        <end position="101"/>
    </location>
</feature>
<dbReference type="InterPro" id="IPR009018">
    <property type="entry name" value="Signal_recog_particle_SRP9/14"/>
</dbReference>
<evidence type="ECO:0000313" key="9">
    <source>
        <dbReference type="EMBL" id="KAK4108179.1"/>
    </source>
</evidence>
<dbReference type="GO" id="GO:0006614">
    <property type="term" value="P:SRP-dependent cotranslational protein targeting to membrane"/>
    <property type="evidence" value="ECO:0007669"/>
    <property type="project" value="UniProtKB-UniRule"/>
</dbReference>
<evidence type="ECO:0000256" key="5">
    <source>
        <dbReference type="ARBA" id="ARBA00023135"/>
    </source>
</evidence>
<evidence type="ECO:0000256" key="7">
    <source>
        <dbReference type="RuleBase" id="RU368100"/>
    </source>
</evidence>
<keyword evidence="3 7" id="KW-0963">Cytoplasm</keyword>
<feature type="compositionally biased region" description="Low complexity" evidence="8">
    <location>
        <begin position="41"/>
        <end position="65"/>
    </location>
</feature>
<dbReference type="GeneID" id="89941228"/>
<proteinExistence type="inferred from homology"/>
<dbReference type="PANTHER" id="PTHR12013">
    <property type="entry name" value="SIGNAL RECOGNITION PARTICLE 14 KD PROTEIN"/>
    <property type="match status" value="1"/>
</dbReference>
<dbReference type="EMBL" id="MU853365">
    <property type="protein sequence ID" value="KAK4108179.1"/>
    <property type="molecule type" value="Genomic_DNA"/>
</dbReference>
<comment type="subunit">
    <text evidence="7">Component of a fungal signal recognition particle (SRP) complex that consists of a 7SL RNA molecule (scR1) and at least six protein subunits: SRP72, SRP68, SRP54, SEC65, SRP21 and SRP14.</text>
</comment>
<dbReference type="RefSeq" id="XP_064665749.1">
    <property type="nucleotide sequence ID" value="XM_064817103.1"/>
</dbReference>
<protein>
    <recommendedName>
        <fullName evidence="7">Signal recognition particle subunit SRP14</fullName>
    </recommendedName>
    <alternativeName>
        <fullName evidence="7">Signal recognition particle 14 kDa protein</fullName>
    </alternativeName>
</protein>
<dbReference type="AlphaFoldDB" id="A0AAN6T8P1"/>
<organism evidence="9 10">
    <name type="scientific">Canariomyces notabilis</name>
    <dbReference type="NCBI Taxonomy" id="2074819"/>
    <lineage>
        <taxon>Eukaryota</taxon>
        <taxon>Fungi</taxon>
        <taxon>Dikarya</taxon>
        <taxon>Ascomycota</taxon>
        <taxon>Pezizomycotina</taxon>
        <taxon>Sordariomycetes</taxon>
        <taxon>Sordariomycetidae</taxon>
        <taxon>Sordariales</taxon>
        <taxon>Chaetomiaceae</taxon>
        <taxon>Canariomyces</taxon>
    </lineage>
</organism>
<keyword evidence="10" id="KW-1185">Reference proteome</keyword>
<dbReference type="GO" id="GO:0030942">
    <property type="term" value="F:endoplasmic reticulum signal peptide binding"/>
    <property type="evidence" value="ECO:0007669"/>
    <property type="project" value="UniProtKB-UniRule"/>
</dbReference>
<evidence type="ECO:0000313" key="10">
    <source>
        <dbReference type="Proteomes" id="UP001302812"/>
    </source>
</evidence>
<accession>A0AAN6T8P1</accession>
<dbReference type="Gene3D" id="3.30.720.10">
    <property type="entry name" value="Signal recognition particle alu RNA binding heterodimer, srp9/1"/>
    <property type="match status" value="1"/>
</dbReference>
<keyword evidence="6 7" id="KW-0687">Ribonucleoprotein</keyword>
<evidence type="ECO:0000256" key="8">
    <source>
        <dbReference type="SAM" id="MobiDB-lite"/>
    </source>
</evidence>